<dbReference type="EMBL" id="AP025316">
    <property type="protein sequence ID" value="BDD11930.1"/>
    <property type="molecule type" value="Genomic_DNA"/>
</dbReference>
<name>A0AAU9CRB5_9BACT</name>
<dbReference type="Proteomes" id="UP001348817">
    <property type="component" value="Plasmid pFA2"/>
</dbReference>
<evidence type="ECO:0000256" key="1">
    <source>
        <dbReference type="SAM" id="MobiDB-lite"/>
    </source>
</evidence>
<gene>
    <name evidence="2" type="ORF">FUAX_43620</name>
</gene>
<dbReference type="AlphaFoldDB" id="A0AAU9CRB5"/>
<reference evidence="2 3" key="1">
    <citation type="submission" date="2021-12" db="EMBL/GenBank/DDBJ databases">
        <title>Genome sequencing of bacteria with rrn-lacking chromosome and rrn-plasmid.</title>
        <authorList>
            <person name="Anda M."/>
            <person name="Iwasaki W."/>
        </authorList>
    </citation>
    <scope>NUCLEOTIDE SEQUENCE [LARGE SCALE GENOMIC DNA]</scope>
    <source>
        <strain evidence="2 3">DSM 100852</strain>
        <plasmid evidence="2 3">pFA2</plasmid>
    </source>
</reference>
<proteinExistence type="predicted"/>
<accession>A0AAU9CRB5</accession>
<feature type="region of interest" description="Disordered" evidence="1">
    <location>
        <begin position="1"/>
        <end position="20"/>
    </location>
</feature>
<keyword evidence="3" id="KW-1185">Reference proteome</keyword>
<protein>
    <submittedName>
        <fullName evidence="2">Uncharacterized protein</fullName>
    </submittedName>
</protein>
<organism evidence="2 3">
    <name type="scientific">Fulvitalea axinellae</name>
    <dbReference type="NCBI Taxonomy" id="1182444"/>
    <lineage>
        <taxon>Bacteria</taxon>
        <taxon>Pseudomonadati</taxon>
        <taxon>Bacteroidota</taxon>
        <taxon>Cytophagia</taxon>
        <taxon>Cytophagales</taxon>
        <taxon>Persicobacteraceae</taxon>
        <taxon>Fulvitalea</taxon>
    </lineage>
</organism>
<dbReference type="KEGG" id="fax:FUAX_43620"/>
<evidence type="ECO:0000313" key="3">
    <source>
        <dbReference type="Proteomes" id="UP001348817"/>
    </source>
</evidence>
<keyword evidence="2" id="KW-0614">Plasmid</keyword>
<sequence length="224" mass="25352">MDNTEGKVAHSSGAPSTGLKPVKLSGANLISAVVSGDSGRLGEMERGLSPEKALQGSHLRDYSGRQAIKGLLLLLMRTVNFFNVGKGMNKAQAMETCDLLYEEYPHESLEDFAVCFRNARKGVYGTVYDRIDGGVVFGWVRQYMEEKSLVREKVIGEQQRAHQRAREKQFEQERSTIAEAYKRLRKEPWLPPGKKAKATSDEEYRAFRQRYIAEKLAKHQKNKP</sequence>
<evidence type="ECO:0000313" key="2">
    <source>
        <dbReference type="EMBL" id="BDD11930.1"/>
    </source>
</evidence>
<geneLocation type="plasmid" evidence="2 3">
    <name>pFA2</name>
</geneLocation>
<dbReference type="RefSeq" id="WP_338395083.1">
    <property type="nucleotide sequence ID" value="NZ_AP025316.1"/>
</dbReference>